<dbReference type="PANTHER" id="PTHR22889">
    <property type="entry name" value="WD REPEAT-CONTAINING PROTEIN 89"/>
    <property type="match status" value="1"/>
</dbReference>
<dbReference type="eggNOG" id="KOG1188">
    <property type="taxonomic scope" value="Eukaryota"/>
</dbReference>
<feature type="region of interest" description="Disordered" evidence="3">
    <location>
        <begin position="1"/>
        <end position="28"/>
    </location>
</feature>
<evidence type="ECO:0000256" key="1">
    <source>
        <dbReference type="ARBA" id="ARBA00022574"/>
    </source>
</evidence>
<dbReference type="InterPro" id="IPR036322">
    <property type="entry name" value="WD40_repeat_dom_sf"/>
</dbReference>
<dbReference type="AlphaFoldDB" id="A0A1Y5I8A7"/>
<accession>A0A1Y5I8A7</accession>
<dbReference type="Pfam" id="PF00400">
    <property type="entry name" value="WD40"/>
    <property type="match status" value="1"/>
</dbReference>
<name>A0A1Y5I8A7_OSTTA</name>
<dbReference type="InterPro" id="IPR001680">
    <property type="entry name" value="WD40_rpt"/>
</dbReference>
<dbReference type="EMBL" id="KZ155786">
    <property type="protein sequence ID" value="OUS45716.1"/>
    <property type="molecule type" value="Genomic_DNA"/>
</dbReference>
<dbReference type="InterPro" id="IPR015943">
    <property type="entry name" value="WD40/YVTN_repeat-like_dom_sf"/>
</dbReference>
<dbReference type="PANTHER" id="PTHR22889:SF0">
    <property type="entry name" value="WD REPEAT-CONTAINING PROTEIN 89"/>
    <property type="match status" value="1"/>
</dbReference>
<dbReference type="SUPFAM" id="SSF50978">
    <property type="entry name" value="WD40 repeat-like"/>
    <property type="match status" value="1"/>
</dbReference>
<evidence type="ECO:0000256" key="3">
    <source>
        <dbReference type="SAM" id="MobiDB-lite"/>
    </source>
</evidence>
<sequence length="446" mass="46938">MRGATVEDDFVDRSGAPSAFENDGYDEPDATNDEALTFQCARGGGDGSAALVARATRTTAREGDAPYNTHLSVSADGAMCAVTTTSGRVRIIARDGGSGALGDDAREFVPGHGCAVNECEFGSASDPHAIILACGDGTVRVYDVRTKDDRATAVFRAPYGERDVPSASLGGDGDTLVAAAAGAHVVFYDRRTQGGDACVGLFQDAHSEVVTRVRFHPERRSELYTSSVDSLVCAFDCSRAPLNDEDALITIMSADAAVNNIGFCRTGASGNERDAVWCTTGIEEAHIFLTTSSDKRRVGVQLVHLKNARALAQTAAHSQSFMDFSTQVDYVLGIHDGVDPGELYLSAGTQSGSVGVFPLVQGPEPARGTAGYVILGPPVAVLRNGHRDIVRAMSWDGNRHASEAARVPLTCGEDSLVCAWTPGAANAADLPSVDRTRPLGRRHSPY</sequence>
<organism evidence="4">
    <name type="scientific">Ostreococcus tauri</name>
    <name type="common">Marine green alga</name>
    <dbReference type="NCBI Taxonomy" id="70448"/>
    <lineage>
        <taxon>Eukaryota</taxon>
        <taxon>Viridiplantae</taxon>
        <taxon>Chlorophyta</taxon>
        <taxon>Mamiellophyceae</taxon>
        <taxon>Mamiellales</taxon>
        <taxon>Bathycoccaceae</taxon>
        <taxon>Ostreococcus</taxon>
    </lineage>
</organism>
<dbReference type="Proteomes" id="UP000195557">
    <property type="component" value="Unassembled WGS sequence"/>
</dbReference>
<dbReference type="SMART" id="SM00320">
    <property type="entry name" value="WD40"/>
    <property type="match status" value="4"/>
</dbReference>
<keyword evidence="2" id="KW-0677">Repeat</keyword>
<keyword evidence="1" id="KW-0853">WD repeat</keyword>
<evidence type="ECO:0000313" key="4">
    <source>
        <dbReference type="EMBL" id="OUS45716.1"/>
    </source>
</evidence>
<evidence type="ECO:0000256" key="2">
    <source>
        <dbReference type="ARBA" id="ARBA00022737"/>
    </source>
</evidence>
<dbReference type="InterPro" id="IPR039328">
    <property type="entry name" value="WDR89"/>
</dbReference>
<reference evidence="4" key="1">
    <citation type="submission" date="2017-04" db="EMBL/GenBank/DDBJ databases">
        <title>Population genomics of picophytoplankton unveils novel chromosome hypervariability.</title>
        <authorList>
            <consortium name="DOE Joint Genome Institute"/>
            <person name="Blanc-Mathieu R."/>
            <person name="Krasovec M."/>
            <person name="Hebrard M."/>
            <person name="Yau S."/>
            <person name="Desgranges E."/>
            <person name="Martin J."/>
            <person name="Schackwitz W."/>
            <person name="Kuo A."/>
            <person name="Salin G."/>
            <person name="Donnadieu C."/>
            <person name="Desdevises Y."/>
            <person name="Sanchez-Ferandin S."/>
            <person name="Moreau H."/>
            <person name="Rivals E."/>
            <person name="Grigoriev I.V."/>
            <person name="Grimsley N."/>
            <person name="Eyre-Walker A."/>
            <person name="Piganeau G."/>
        </authorList>
    </citation>
    <scope>NUCLEOTIDE SEQUENCE [LARGE SCALE GENOMIC DNA]</scope>
    <source>
        <strain evidence="4">RCC 1115</strain>
    </source>
</reference>
<dbReference type="Gene3D" id="2.130.10.10">
    <property type="entry name" value="YVTN repeat-like/Quinoprotein amine dehydrogenase"/>
    <property type="match status" value="2"/>
</dbReference>
<gene>
    <name evidence="4" type="ORF">BE221DRAFT_192829</name>
</gene>
<protein>
    <submittedName>
        <fullName evidence="4">WD40 repeat protein</fullName>
    </submittedName>
</protein>
<proteinExistence type="predicted"/>
<feature type="compositionally biased region" description="Acidic residues" evidence="3">
    <location>
        <begin position="1"/>
        <end position="10"/>
    </location>
</feature>